<feature type="compositionally biased region" description="Basic and acidic residues" evidence="1">
    <location>
        <begin position="140"/>
        <end position="155"/>
    </location>
</feature>
<keyword evidence="2" id="KW-1133">Transmembrane helix</keyword>
<dbReference type="KEGG" id="fcy:FRACYDRAFT_243550"/>
<dbReference type="Proteomes" id="UP000095751">
    <property type="component" value="Unassembled WGS sequence"/>
</dbReference>
<gene>
    <name evidence="3" type="ORF">FRACYDRAFT_243550</name>
</gene>
<feature type="compositionally biased region" description="Acidic residues" evidence="1">
    <location>
        <begin position="169"/>
        <end position="185"/>
    </location>
</feature>
<dbReference type="EMBL" id="KV784363">
    <property type="protein sequence ID" value="OEU13033.1"/>
    <property type="molecule type" value="Genomic_DNA"/>
</dbReference>
<keyword evidence="2" id="KW-0472">Membrane</keyword>
<keyword evidence="4" id="KW-1185">Reference proteome</keyword>
<reference evidence="3 4" key="1">
    <citation type="submission" date="2016-09" db="EMBL/GenBank/DDBJ databases">
        <title>Extensive genetic diversity and differential bi-allelic expression allows diatom success in the polar Southern Ocean.</title>
        <authorList>
            <consortium name="DOE Joint Genome Institute"/>
            <person name="Mock T."/>
            <person name="Otillar R.P."/>
            <person name="Strauss J."/>
            <person name="Dupont C."/>
            <person name="Frickenhaus S."/>
            <person name="Maumus F."/>
            <person name="Mcmullan M."/>
            <person name="Sanges R."/>
            <person name="Schmutz J."/>
            <person name="Toseland A."/>
            <person name="Valas R."/>
            <person name="Veluchamy A."/>
            <person name="Ward B.J."/>
            <person name="Allen A."/>
            <person name="Barry K."/>
            <person name="Falciatore A."/>
            <person name="Ferrante M."/>
            <person name="Fortunato A.E."/>
            <person name="Gloeckner G."/>
            <person name="Gruber A."/>
            <person name="Hipkin R."/>
            <person name="Janech M."/>
            <person name="Kroth P."/>
            <person name="Leese F."/>
            <person name="Lindquist E."/>
            <person name="Lyon B.R."/>
            <person name="Martin J."/>
            <person name="Mayer C."/>
            <person name="Parker M."/>
            <person name="Quesneville H."/>
            <person name="Raymond J."/>
            <person name="Uhlig C."/>
            <person name="Valentin K.U."/>
            <person name="Worden A.Z."/>
            <person name="Armbrust E.V."/>
            <person name="Bowler C."/>
            <person name="Green B."/>
            <person name="Moulton V."/>
            <person name="Van Oosterhout C."/>
            <person name="Grigoriev I."/>
        </authorList>
    </citation>
    <scope>NUCLEOTIDE SEQUENCE [LARGE SCALE GENOMIC DNA]</scope>
    <source>
        <strain evidence="3 4">CCMP1102</strain>
    </source>
</reference>
<feature type="compositionally biased region" description="Acidic residues" evidence="1">
    <location>
        <begin position="120"/>
        <end position="139"/>
    </location>
</feature>
<feature type="compositionally biased region" description="Basic residues" evidence="1">
    <location>
        <begin position="190"/>
        <end position="209"/>
    </location>
</feature>
<evidence type="ECO:0000313" key="3">
    <source>
        <dbReference type="EMBL" id="OEU13033.1"/>
    </source>
</evidence>
<feature type="compositionally biased region" description="Basic and acidic residues" evidence="1">
    <location>
        <begin position="45"/>
        <end position="60"/>
    </location>
</feature>
<organism evidence="3 4">
    <name type="scientific">Fragilariopsis cylindrus CCMP1102</name>
    <dbReference type="NCBI Taxonomy" id="635003"/>
    <lineage>
        <taxon>Eukaryota</taxon>
        <taxon>Sar</taxon>
        <taxon>Stramenopiles</taxon>
        <taxon>Ochrophyta</taxon>
        <taxon>Bacillariophyta</taxon>
        <taxon>Bacillariophyceae</taxon>
        <taxon>Bacillariophycidae</taxon>
        <taxon>Bacillariales</taxon>
        <taxon>Bacillariaceae</taxon>
        <taxon>Fragilariopsis</taxon>
    </lineage>
</organism>
<dbReference type="InParanoid" id="A0A1E7F5B0"/>
<dbReference type="OrthoDB" id="41409at2759"/>
<evidence type="ECO:0000256" key="2">
    <source>
        <dbReference type="SAM" id="Phobius"/>
    </source>
</evidence>
<dbReference type="InterPro" id="IPR027417">
    <property type="entry name" value="P-loop_NTPase"/>
</dbReference>
<keyword evidence="2" id="KW-0812">Transmembrane</keyword>
<proteinExistence type="predicted"/>
<evidence type="ECO:0000256" key="1">
    <source>
        <dbReference type="SAM" id="MobiDB-lite"/>
    </source>
</evidence>
<feature type="compositionally biased region" description="Basic residues" evidence="1">
    <location>
        <begin position="156"/>
        <end position="165"/>
    </location>
</feature>
<dbReference type="InterPro" id="IPR040632">
    <property type="entry name" value="Sulfotransfer_4"/>
</dbReference>
<dbReference type="SUPFAM" id="SSF52540">
    <property type="entry name" value="P-loop containing nucleoside triphosphate hydrolases"/>
    <property type="match status" value="1"/>
</dbReference>
<dbReference type="Gene3D" id="3.40.50.300">
    <property type="entry name" value="P-loop containing nucleotide triphosphate hydrolases"/>
    <property type="match status" value="1"/>
</dbReference>
<feature type="region of interest" description="Disordered" evidence="1">
    <location>
        <begin position="1"/>
        <end position="210"/>
    </location>
</feature>
<evidence type="ECO:0000313" key="4">
    <source>
        <dbReference type="Proteomes" id="UP000095751"/>
    </source>
</evidence>
<dbReference type="AlphaFoldDB" id="A0A1E7F5B0"/>
<name>A0A1E7F5B0_9STRA</name>
<protein>
    <recommendedName>
        <fullName evidence="5">P-loop containing nucleoside triphosphate hydrolase protein</fullName>
    </recommendedName>
</protein>
<sequence length="501" mass="59223">MSVQELNAMNEVDERTITDSLSRKHLKFHQQQDYSSSSTSRRRSRQEITRQRIYGNDKRTNSYSSYSKSNTNNINVNVNRTVERNNTYDSNNKYDDANRKNSNMNTNNKHIFLDQTTTYVDDEEEYEDHNDDEDDEDYDDDKKTSRSNNKRDRDRNRRPKNKKHHFNNDNDDADYDDDFNNDYEESSSLRRSRLPPRRWRRNKKKKKRRNVDILLPKPIIVMGFPKAGTSSIFSFFQRQGLNSQHWYCCQPQTSAKKGGPLLMSDCLMKNLRQNRTKSILKGCGNFDIYSEINGPRKTKFHPKARGKIGYILDDGTVEYNGPPGKRIFFPQHFRIEEIHESYPNATWILNWRDYDSWIESVIKWGTNDRLHYQFLNEYYMQGVIPYIPSKGNITDVKAVMKKIYYDHHDMVRKFVQRHPSHVLVEVNITDKNTSLVLAEAFGLDPIAWTNVNSSKKSSFGTLRRVKRILAGYGDFIGSYTWWIFVLITILYLGWTLGFEWT</sequence>
<accession>A0A1E7F5B0</accession>
<feature type="transmembrane region" description="Helical" evidence="2">
    <location>
        <begin position="479"/>
        <end position="498"/>
    </location>
</feature>
<feature type="compositionally biased region" description="Low complexity" evidence="1">
    <location>
        <begin position="61"/>
        <end position="87"/>
    </location>
</feature>
<dbReference type="PANTHER" id="PTHR36978:SF4">
    <property type="entry name" value="P-LOOP CONTAINING NUCLEOSIDE TRIPHOSPHATE HYDROLASE PROTEIN"/>
    <property type="match status" value="1"/>
</dbReference>
<dbReference type="Pfam" id="PF17784">
    <property type="entry name" value="Sulfotransfer_4"/>
    <property type="match status" value="1"/>
</dbReference>
<dbReference type="PANTHER" id="PTHR36978">
    <property type="entry name" value="P-LOOP CONTAINING NUCLEOTIDE TRIPHOSPHATE HYDROLASE"/>
    <property type="match status" value="1"/>
</dbReference>
<evidence type="ECO:0008006" key="5">
    <source>
        <dbReference type="Google" id="ProtNLM"/>
    </source>
</evidence>